<protein>
    <submittedName>
        <fullName evidence="1">DUF11 domain-containing protein</fullName>
    </submittedName>
</protein>
<dbReference type="OrthoDB" id="5400913at2"/>
<keyword evidence="1" id="KW-0614">Plasmid</keyword>
<dbReference type="AlphaFoldDB" id="A0A494THC8"/>
<dbReference type="EMBL" id="CP032828">
    <property type="protein sequence ID" value="AYJ85246.1"/>
    <property type="molecule type" value="Genomic_DNA"/>
</dbReference>
<keyword evidence="2" id="KW-1185">Reference proteome</keyword>
<proteinExistence type="predicted"/>
<evidence type="ECO:0000313" key="2">
    <source>
        <dbReference type="Proteomes" id="UP000276254"/>
    </source>
</evidence>
<accession>A0A494THC8</accession>
<dbReference type="Proteomes" id="UP000276254">
    <property type="component" value="Plasmid unnamed1"/>
</dbReference>
<reference evidence="1 2" key="1">
    <citation type="submission" date="2018-09" db="EMBL/GenBank/DDBJ databases">
        <title>Sphingomonas peninsula sp. nov., isolated from fildes peninsula, Antarctic soil.</title>
        <authorList>
            <person name="Yingchao G."/>
        </authorList>
    </citation>
    <scope>NUCLEOTIDE SEQUENCE [LARGE SCALE GENOMIC DNA]</scope>
    <source>
        <strain evidence="1 2">YZ-8</strain>
        <plasmid evidence="1 2">unnamed1</plasmid>
    </source>
</reference>
<sequence>MGEAPLYCSVVHEHRKTVGGIALILTVILKSVRASVHIIAEWRAPLARFIIISKCGLALTALPAISAMAATCGSPTTSPTTLPALVTPGHGDDIGCTTMNTPKSAAAVLTAVKNARVISDPVNGTNNPKAIPGAIVHYSITITNTGTTPIDGGTIVITDPVPEGVVLSVASPKVQFMDGTPSSGLAFNPATDVSYSAHPGGGSPFTYAPAPDANGYDAAVRDLRIAPTGSMAGATAFGQPSITLEYSVRLN</sequence>
<dbReference type="RefSeq" id="WP_121151651.1">
    <property type="nucleotide sequence ID" value="NZ_CP032828.1"/>
</dbReference>
<gene>
    <name evidence="1" type="ORF">D3Y57_04265</name>
</gene>
<evidence type="ECO:0000313" key="1">
    <source>
        <dbReference type="EMBL" id="AYJ85246.1"/>
    </source>
</evidence>
<geneLocation type="plasmid" evidence="1">
    <name>unnamed1</name>
</geneLocation>
<dbReference type="NCBIfam" id="TIGR01451">
    <property type="entry name" value="B_ant_repeat"/>
    <property type="match status" value="1"/>
</dbReference>
<dbReference type="KEGG" id="spha:D3Y57_04265"/>
<dbReference type="InterPro" id="IPR047589">
    <property type="entry name" value="DUF11_rpt"/>
</dbReference>
<name>A0A494THC8_SPHPE</name>
<organism evidence="1 2">
    <name type="scientific">Sphingomonas paeninsulae</name>
    <dbReference type="NCBI Taxonomy" id="2319844"/>
    <lineage>
        <taxon>Bacteria</taxon>
        <taxon>Pseudomonadati</taxon>
        <taxon>Pseudomonadota</taxon>
        <taxon>Alphaproteobacteria</taxon>
        <taxon>Sphingomonadales</taxon>
        <taxon>Sphingomonadaceae</taxon>
        <taxon>Sphingomonas</taxon>
    </lineage>
</organism>